<evidence type="ECO:0000256" key="2">
    <source>
        <dbReference type="ARBA" id="ARBA00022630"/>
    </source>
</evidence>
<dbReference type="InterPro" id="IPR002563">
    <property type="entry name" value="Flavin_Rdtase-like_dom"/>
</dbReference>
<evidence type="ECO:0000256" key="4">
    <source>
        <dbReference type="ARBA" id="ARBA00038054"/>
    </source>
</evidence>
<comment type="caution">
    <text evidence="6">The sequence shown here is derived from an EMBL/GenBank/DDBJ whole genome shotgun (WGS) entry which is preliminary data.</text>
</comment>
<dbReference type="EMBL" id="JAAJBT010000003">
    <property type="protein sequence ID" value="NHM01865.1"/>
    <property type="molecule type" value="Genomic_DNA"/>
</dbReference>
<dbReference type="PANTHER" id="PTHR33798:SF5">
    <property type="entry name" value="FLAVIN REDUCTASE LIKE DOMAIN-CONTAINING PROTEIN"/>
    <property type="match status" value="1"/>
</dbReference>
<dbReference type="SUPFAM" id="SSF50475">
    <property type="entry name" value="FMN-binding split barrel"/>
    <property type="match status" value="1"/>
</dbReference>
<evidence type="ECO:0000256" key="1">
    <source>
        <dbReference type="ARBA" id="ARBA00001917"/>
    </source>
</evidence>
<dbReference type="InterPro" id="IPR012349">
    <property type="entry name" value="Split_barrel_FMN-bd"/>
</dbReference>
<accession>A0ABX0I6V2</accession>
<proteinExistence type="inferred from homology"/>
<evidence type="ECO:0000256" key="3">
    <source>
        <dbReference type="ARBA" id="ARBA00022643"/>
    </source>
</evidence>
<keyword evidence="2" id="KW-0285">Flavoprotein</keyword>
<dbReference type="PANTHER" id="PTHR33798">
    <property type="entry name" value="FLAVOPROTEIN OXYGENASE"/>
    <property type="match status" value="1"/>
</dbReference>
<evidence type="ECO:0000259" key="5">
    <source>
        <dbReference type="Pfam" id="PF01613"/>
    </source>
</evidence>
<organism evidence="6 7">
    <name type="scientific">Flavobacterium difficile</name>
    <dbReference type="NCBI Taxonomy" id="2709659"/>
    <lineage>
        <taxon>Bacteria</taxon>
        <taxon>Pseudomonadati</taxon>
        <taxon>Bacteroidota</taxon>
        <taxon>Flavobacteriia</taxon>
        <taxon>Flavobacteriales</taxon>
        <taxon>Flavobacteriaceae</taxon>
        <taxon>Flavobacterium</taxon>
    </lineage>
</organism>
<evidence type="ECO:0000313" key="6">
    <source>
        <dbReference type="EMBL" id="NHM01865.1"/>
    </source>
</evidence>
<gene>
    <name evidence="6" type="ORF">G4D72_07060</name>
</gene>
<evidence type="ECO:0000313" key="7">
    <source>
        <dbReference type="Proteomes" id="UP000800984"/>
    </source>
</evidence>
<keyword evidence="3" id="KW-0288">FMN</keyword>
<keyword evidence="7" id="KW-1185">Reference proteome</keyword>
<dbReference type="Proteomes" id="UP000800984">
    <property type="component" value="Unassembled WGS sequence"/>
</dbReference>
<reference evidence="6 7" key="1">
    <citation type="submission" date="2020-02" db="EMBL/GenBank/DDBJ databases">
        <authorList>
            <person name="Chen W.-M."/>
        </authorList>
    </citation>
    <scope>NUCLEOTIDE SEQUENCE [LARGE SCALE GENOMIC DNA]</scope>
    <source>
        <strain evidence="6 7">KDG-16</strain>
    </source>
</reference>
<sequence length="216" mass="24345">MGENRLIKISLAEINEMEKQQRVHFANSLGGFKSVGLIGTQNKSAQTNLAIIDSILHIGSNPPLFGIIFRPGVVPRHTLENILETGFYTINHINENIYKQAHQTSARYDREISEFEVTQLTPNFKNNFFAPFVGESHLQLAMEFKEKIELTINNTVLVIGEVKEVYFPEACLQNDGFLDIEKAASITCSGLDSYHKTTRIDRLSYAKPNKTITSLL</sequence>
<comment type="cofactor">
    <cofactor evidence="1">
        <name>FMN</name>
        <dbReference type="ChEBI" id="CHEBI:58210"/>
    </cofactor>
</comment>
<dbReference type="Pfam" id="PF01613">
    <property type="entry name" value="Flavin_Reduct"/>
    <property type="match status" value="1"/>
</dbReference>
<protein>
    <submittedName>
        <fullName evidence="6">Flavin oxidoreductase</fullName>
    </submittedName>
</protein>
<dbReference type="Gene3D" id="2.30.110.10">
    <property type="entry name" value="Electron Transport, Fmn-binding Protein, Chain A"/>
    <property type="match status" value="1"/>
</dbReference>
<name>A0ABX0I6V2_9FLAO</name>
<dbReference type="RefSeq" id="WP_166076951.1">
    <property type="nucleotide sequence ID" value="NZ_JAAJBT010000003.1"/>
</dbReference>
<feature type="domain" description="Flavin reductase like" evidence="5">
    <location>
        <begin position="35"/>
        <end position="170"/>
    </location>
</feature>
<comment type="similarity">
    <text evidence="4">Belongs to the flavoredoxin family.</text>
</comment>